<evidence type="ECO:0000313" key="4">
    <source>
        <dbReference type="Proteomes" id="UP000032076"/>
    </source>
</evidence>
<feature type="transmembrane region" description="Helical" evidence="2">
    <location>
        <begin position="132"/>
        <end position="156"/>
    </location>
</feature>
<keyword evidence="2" id="KW-0472">Membrane</keyword>
<accession>A0ABD4A7P4</accession>
<feature type="transmembrane region" description="Helical" evidence="2">
    <location>
        <begin position="12"/>
        <end position="32"/>
    </location>
</feature>
<feature type="transmembrane region" description="Helical" evidence="2">
    <location>
        <begin position="225"/>
        <end position="245"/>
    </location>
</feature>
<evidence type="ECO:0000256" key="2">
    <source>
        <dbReference type="SAM" id="Phobius"/>
    </source>
</evidence>
<dbReference type="InterPro" id="IPR049504">
    <property type="entry name" value="O-antigen_lig"/>
</dbReference>
<dbReference type="EMBL" id="JXLU01000084">
    <property type="protein sequence ID" value="KIO72735.1"/>
    <property type="molecule type" value="Genomic_DNA"/>
</dbReference>
<feature type="transmembrane region" description="Helical" evidence="2">
    <location>
        <begin position="102"/>
        <end position="120"/>
    </location>
</feature>
<protein>
    <recommendedName>
        <fullName evidence="5">O-antigen ligase like membrane protein</fullName>
    </recommendedName>
</protein>
<keyword evidence="2" id="KW-0812">Transmembrane</keyword>
<keyword evidence="2" id="KW-1133">Transmembrane helix</keyword>
<proteinExistence type="predicted"/>
<feature type="transmembrane region" description="Helical" evidence="2">
    <location>
        <begin position="38"/>
        <end position="58"/>
    </location>
</feature>
<dbReference type="AlphaFoldDB" id="A0ABD4A7P4"/>
<feature type="transmembrane region" description="Helical" evidence="2">
    <location>
        <begin position="420"/>
        <end position="441"/>
    </location>
</feature>
<evidence type="ECO:0000313" key="3">
    <source>
        <dbReference type="EMBL" id="KIO72735.1"/>
    </source>
</evidence>
<feature type="transmembrane region" description="Helical" evidence="2">
    <location>
        <begin position="70"/>
        <end position="90"/>
    </location>
</feature>
<name>A0ABD4A7P4_9BACI</name>
<feature type="transmembrane region" description="Helical" evidence="2">
    <location>
        <begin position="387"/>
        <end position="408"/>
    </location>
</feature>
<feature type="transmembrane region" description="Helical" evidence="2">
    <location>
        <begin position="168"/>
        <end position="191"/>
    </location>
</feature>
<comment type="caution">
    <text evidence="3">The sequence shown here is derived from an EMBL/GenBank/DDBJ whole genome shotgun (WGS) entry which is preliminary data.</text>
</comment>
<gene>
    <name evidence="3" type="ORF">B4167_2786</name>
</gene>
<evidence type="ECO:0008006" key="5">
    <source>
        <dbReference type="Google" id="ProtNLM"/>
    </source>
</evidence>
<reference evidence="3 4" key="1">
    <citation type="submission" date="2015-01" db="EMBL/GenBank/DDBJ databases">
        <title>Draft Genome Sequences of Four Bacillus thermoamylovorans Strains, Isolated From Food Products.</title>
        <authorList>
            <person name="Krawcyk A.O."/>
            <person name="Berendsen E.M."/>
            <person name="Eijlander R.T."/>
            <person name="de Jong A."/>
            <person name="Wells-Bennik M."/>
            <person name="Kuipers O.P."/>
        </authorList>
    </citation>
    <scope>NUCLEOTIDE SEQUENCE [LARGE SCALE GENOMIC DNA]</scope>
    <source>
        <strain evidence="3 4">B4167</strain>
    </source>
</reference>
<dbReference type="RefSeq" id="WP_041902739.1">
    <property type="nucleotide sequence ID" value="NZ_JXLT01000095.1"/>
</dbReference>
<sequence length="477" mass="54464">MLYVNKRLNFIDLFKLFVIIQPVLDILTYFSLTSFQMTITVGIITRVLFMGISILYIFFWNRNPLKKYIVIYLILLFTVLGAGLILNFFNKPVFYLFSELQFYLKVLYFPILFCTILLLFSSNVENNKTKQMLLSSVSFAMLLTAISMFISIVTGTANSTYDFVKSGYTGWFFAGNEISAIVAITFPLVLINSIKKTKQIGDFIFWIPTLLIASCALLIGTKVSYFAVLLTILISLIFSIIVFLYSRIKKLKSIKSIFYILIFNILLSIFYFGITPLSPSYNNIAGDYVTINETVKENNQNTADKSQKSTHTNKKSNQKAETDFETKRDSILNSKILNILLSSRDIYFDSIYNDFKNASFIHKLVGLGYAGFYEGEPKLIEMDFFDIFFSFGILGFTLILLPLLIVFWKVIKTLFTHFFTFFRIENILLLFSLGLGLGVAFLAGHVLFAPAVSIYLTITMALLFHFHTTINSGSSFE</sequence>
<feature type="transmembrane region" description="Helical" evidence="2">
    <location>
        <begin position="257"/>
        <end position="274"/>
    </location>
</feature>
<feature type="transmembrane region" description="Helical" evidence="2">
    <location>
        <begin position="447"/>
        <end position="466"/>
    </location>
</feature>
<organism evidence="3 4">
    <name type="scientific">Caldibacillus thermoamylovorans</name>
    <dbReference type="NCBI Taxonomy" id="35841"/>
    <lineage>
        <taxon>Bacteria</taxon>
        <taxon>Bacillati</taxon>
        <taxon>Bacillota</taxon>
        <taxon>Bacilli</taxon>
        <taxon>Bacillales</taxon>
        <taxon>Bacillaceae</taxon>
        <taxon>Caldibacillus</taxon>
    </lineage>
</organism>
<dbReference type="Pfam" id="PF13425">
    <property type="entry name" value="O-antigen_lig"/>
    <property type="match status" value="1"/>
</dbReference>
<evidence type="ECO:0000256" key="1">
    <source>
        <dbReference type="SAM" id="MobiDB-lite"/>
    </source>
</evidence>
<dbReference type="Proteomes" id="UP000032076">
    <property type="component" value="Unassembled WGS sequence"/>
</dbReference>
<feature type="region of interest" description="Disordered" evidence="1">
    <location>
        <begin position="299"/>
        <end position="322"/>
    </location>
</feature>
<feature type="transmembrane region" description="Helical" evidence="2">
    <location>
        <begin position="203"/>
        <end position="219"/>
    </location>
</feature>